<dbReference type="Pfam" id="PF00867">
    <property type="entry name" value="XPG_I"/>
    <property type="match status" value="1"/>
</dbReference>
<dbReference type="SUPFAM" id="SSF88723">
    <property type="entry name" value="PIN domain-like"/>
    <property type="match status" value="1"/>
</dbReference>
<evidence type="ECO:0000256" key="4">
    <source>
        <dbReference type="SAM" id="MobiDB-lite"/>
    </source>
</evidence>
<feature type="domain" description="XPG N-terminal" evidence="6">
    <location>
        <begin position="1"/>
        <end position="95"/>
    </location>
</feature>
<evidence type="ECO:0008006" key="9">
    <source>
        <dbReference type="Google" id="ProtNLM"/>
    </source>
</evidence>
<dbReference type="Proteomes" id="UP000494106">
    <property type="component" value="Unassembled WGS sequence"/>
</dbReference>
<accession>A0A8S1AU47</accession>
<feature type="compositionally biased region" description="Basic residues" evidence="4">
    <location>
        <begin position="469"/>
        <end position="480"/>
    </location>
</feature>
<gene>
    <name evidence="7" type="ORF">APLA_LOCUS11675</name>
</gene>
<keyword evidence="3" id="KW-0539">Nucleus</keyword>
<evidence type="ECO:0000256" key="1">
    <source>
        <dbReference type="ARBA" id="ARBA00022722"/>
    </source>
</evidence>
<evidence type="ECO:0000259" key="5">
    <source>
        <dbReference type="SMART" id="SM00484"/>
    </source>
</evidence>
<dbReference type="InterPro" id="IPR029060">
    <property type="entry name" value="PIN-like_dom_sf"/>
</dbReference>
<feature type="region of interest" description="Disordered" evidence="4">
    <location>
        <begin position="464"/>
        <end position="496"/>
    </location>
</feature>
<dbReference type="SUPFAM" id="SSF47807">
    <property type="entry name" value="5' to 3' exonuclease, C-terminal subdomain"/>
    <property type="match status" value="1"/>
</dbReference>
<keyword evidence="1" id="KW-0540">Nuclease</keyword>
<evidence type="ECO:0000313" key="8">
    <source>
        <dbReference type="Proteomes" id="UP000494106"/>
    </source>
</evidence>
<dbReference type="InterPro" id="IPR041012">
    <property type="entry name" value="GEN_chromo"/>
</dbReference>
<dbReference type="InterPro" id="IPR036279">
    <property type="entry name" value="5-3_exonuclease_C_sf"/>
</dbReference>
<dbReference type="Pfam" id="PF18704">
    <property type="entry name" value="Chromo_2"/>
    <property type="match status" value="1"/>
</dbReference>
<evidence type="ECO:0000256" key="3">
    <source>
        <dbReference type="ARBA" id="ARBA00023242"/>
    </source>
</evidence>
<protein>
    <recommendedName>
        <fullName evidence="9">Flap endonuclease GEN</fullName>
    </recommendedName>
</protein>
<dbReference type="InterPro" id="IPR006085">
    <property type="entry name" value="XPG_DNA_repair_N"/>
</dbReference>
<dbReference type="AlphaFoldDB" id="A0A8S1AU47"/>
<dbReference type="Pfam" id="PF00752">
    <property type="entry name" value="XPG_N"/>
    <property type="match status" value="1"/>
</dbReference>
<dbReference type="InterPro" id="IPR006084">
    <property type="entry name" value="XPG/Rad2"/>
</dbReference>
<dbReference type="CDD" id="cd09869">
    <property type="entry name" value="PIN_GEN1"/>
    <property type="match status" value="1"/>
</dbReference>
<evidence type="ECO:0000259" key="6">
    <source>
        <dbReference type="SMART" id="SM00485"/>
    </source>
</evidence>
<dbReference type="Gene3D" id="3.40.50.1010">
    <property type="entry name" value="5'-nuclease"/>
    <property type="match status" value="1"/>
</dbReference>
<dbReference type="InterPro" id="IPR006086">
    <property type="entry name" value="XPG-I_dom"/>
</dbReference>
<keyword evidence="2" id="KW-0378">Hydrolase</keyword>
<proteinExistence type="predicted"/>
<evidence type="ECO:0000313" key="7">
    <source>
        <dbReference type="EMBL" id="CAB3248371.1"/>
    </source>
</evidence>
<dbReference type="EMBL" id="CADEBC010000534">
    <property type="protein sequence ID" value="CAB3248371.1"/>
    <property type="molecule type" value="Genomic_DNA"/>
</dbReference>
<dbReference type="SMART" id="SM00484">
    <property type="entry name" value="XPGI"/>
    <property type="match status" value="1"/>
</dbReference>
<dbReference type="GO" id="GO:0000400">
    <property type="term" value="F:four-way junction DNA binding"/>
    <property type="evidence" value="ECO:0007669"/>
    <property type="project" value="TreeGrafter"/>
</dbReference>
<evidence type="ECO:0000256" key="2">
    <source>
        <dbReference type="ARBA" id="ARBA00022801"/>
    </source>
</evidence>
<dbReference type="PRINTS" id="PR00853">
    <property type="entry name" value="XPGRADSUPER"/>
</dbReference>
<dbReference type="PANTHER" id="PTHR11081">
    <property type="entry name" value="FLAP ENDONUCLEASE FAMILY MEMBER"/>
    <property type="match status" value="1"/>
</dbReference>
<name>A0A8S1AU47_ARCPL</name>
<dbReference type="PANTHER" id="PTHR11081:SF70">
    <property type="entry name" value="FLAP ENDONUCLEASE GEN HOMOLOG 1"/>
    <property type="match status" value="1"/>
</dbReference>
<dbReference type="SMART" id="SM00485">
    <property type="entry name" value="XPGN"/>
    <property type="match status" value="1"/>
</dbReference>
<organism evidence="7 8">
    <name type="scientific">Arctia plantaginis</name>
    <name type="common">Wood tiger moth</name>
    <name type="synonym">Phalaena plantaginis</name>
    <dbReference type="NCBI Taxonomy" id="874455"/>
    <lineage>
        <taxon>Eukaryota</taxon>
        <taxon>Metazoa</taxon>
        <taxon>Ecdysozoa</taxon>
        <taxon>Arthropoda</taxon>
        <taxon>Hexapoda</taxon>
        <taxon>Insecta</taxon>
        <taxon>Pterygota</taxon>
        <taxon>Neoptera</taxon>
        <taxon>Endopterygota</taxon>
        <taxon>Lepidoptera</taxon>
        <taxon>Glossata</taxon>
        <taxon>Ditrysia</taxon>
        <taxon>Noctuoidea</taxon>
        <taxon>Erebidae</taxon>
        <taxon>Arctiinae</taxon>
        <taxon>Arctia</taxon>
    </lineage>
</organism>
<keyword evidence="8" id="KW-1185">Reference proteome</keyword>
<reference evidence="7 8" key="1">
    <citation type="submission" date="2020-04" db="EMBL/GenBank/DDBJ databases">
        <authorList>
            <person name="Wallbank WR R."/>
            <person name="Pardo Diaz C."/>
            <person name="Kozak K."/>
            <person name="Martin S."/>
            <person name="Jiggins C."/>
            <person name="Moest M."/>
            <person name="Warren A I."/>
            <person name="Byers J.R.P. K."/>
            <person name="Montejo-Kovacevich G."/>
            <person name="Yen C E."/>
        </authorList>
    </citation>
    <scope>NUCLEOTIDE SEQUENCE [LARGE SCALE GENOMIC DNA]</scope>
</reference>
<dbReference type="GO" id="GO:0017108">
    <property type="term" value="F:5'-flap endonuclease activity"/>
    <property type="evidence" value="ECO:0007669"/>
    <property type="project" value="TreeGrafter"/>
</dbReference>
<dbReference type="OrthoDB" id="2959108at2759"/>
<sequence length="787" mass="88857">MGIKGLWAVLTPYSEKKSLHELRGETLAVDLSGWVCDSQNVTEYYVQPKLYLRNLFFRTAYLILADIDPVFVLEGDAPELKRDVMAVRNQIQFRGAAPRLESNGANKKPDVARKRFKNVLKECESLLKCLGVRCIKGHGEAEATCAALNAQNLVDAVVSQDSDCFAYGARRVYRNFSVSNTGGGGALQGSVDCYDADKMYKNNGFGRKKMVALALLCGCDYGVGACGSSINTVVSFLHNVPENEVIPRLLSWVTDVQCYEEQSRWLAAPGRCDRCGHFGRTHGRNGCPICVTHRGCNDTGHKTKISEVKRELSLRNRALTCGSAFPEPKVMKEFLNTPPEIVDLDKLKKPTPSLIQFVKLMTNKLDWSERYCVEKFLPLLTKWHLQDNVPNRTIQATLIKKKRNPRGVPSYEVVWVDIDKQYEELIPDDQFEEGEDPLVAWTTIERQDLMHKFYPNIVEAYEESIKKPPKEKKTRTRKKKNSDNPDKPKRKYNRKTKVVPQIDDLNKSMQALDVKATEQNTSVLNVSVPVKTLKRKIKNNTKKGQKTLTSFIAVKKRRTSKKIMQSLTQSFKNISLKVPEEDRDPTPKHINDFLDDLFDGKENALPSVEKISGKQFLSMLNKTDDDVGESDLSDIIDKIVTRTTEVKTTKVENNLVRLVFNSTTPRKMIKRKSIVTEILNNCSTPNDSPAGNRKFRFSVNSPLQKNKLNSFIHNNSPIAKHKSRFNVTDSNLSEVSCSNLVGKVNTTNFFDKPTEDADAFEMSLAHKSAVVVHLDSTVDYSLPDICM</sequence>
<comment type="caution">
    <text evidence="7">The sequence shown here is derived from an EMBL/GenBank/DDBJ whole genome shotgun (WGS) entry which is preliminary data.</text>
</comment>
<feature type="domain" description="XPG-I" evidence="5">
    <location>
        <begin position="128"/>
        <end position="205"/>
    </location>
</feature>